<feature type="transmembrane region" description="Helical" evidence="1">
    <location>
        <begin position="66"/>
        <end position="89"/>
    </location>
</feature>
<feature type="transmembrane region" description="Helical" evidence="1">
    <location>
        <begin position="128"/>
        <end position="148"/>
    </location>
</feature>
<evidence type="ECO:0000313" key="2">
    <source>
        <dbReference type="EMBL" id="UNM95399.1"/>
    </source>
</evidence>
<organism evidence="2 3">
    <name type="scientific">Ignatzschineria rhizosphaerae</name>
    <dbReference type="NCBI Taxonomy" id="2923279"/>
    <lineage>
        <taxon>Bacteria</taxon>
        <taxon>Pseudomonadati</taxon>
        <taxon>Pseudomonadota</taxon>
        <taxon>Gammaproteobacteria</taxon>
        <taxon>Cardiobacteriales</taxon>
        <taxon>Ignatzschineriaceae</taxon>
        <taxon>Ignatzschineria</taxon>
    </lineage>
</organism>
<feature type="transmembrane region" description="Helical" evidence="1">
    <location>
        <begin position="186"/>
        <end position="203"/>
    </location>
</feature>
<protein>
    <recommendedName>
        <fullName evidence="4">Acyltransferase 3 domain-containing protein</fullName>
    </recommendedName>
</protein>
<feature type="transmembrane region" description="Helical" evidence="1">
    <location>
        <begin position="292"/>
        <end position="312"/>
    </location>
</feature>
<dbReference type="Proteomes" id="UP000829542">
    <property type="component" value="Chromosome"/>
</dbReference>
<feature type="transmembrane region" description="Helical" evidence="1">
    <location>
        <begin position="318"/>
        <end position="345"/>
    </location>
</feature>
<sequence length="350" mass="38923">MSTALIASSEPKPFWQTLKWMLSVLMVLLFFLDKIPLSAISGNLSAMHESTILGVTISFSEIEVSLLRGILLGLNMVLIPMFIFIAAYLSQGSTIKEINHGVLPAFITYSAFQLLNTIPLLLEGHFSWLAFFLSPLDGVWFILAVPFWQWFSLWLSGFNLGSIAKVLLFLGFLAIGFLAFYKALPYTGFALVIGYYPIFYLGRQVSHHLIARWRGVSWVVFIGFLLAVLALFMGSFLRLPMSESLIKTSGISATIALLNYLLFMLFSILLGMIAIYLIRYLKVLEKIAPKALGIYLIHPIICTGLLAILHSYGITINLLLALGLTGIAVIISLLLASIMPFKWLLAPKFS</sequence>
<keyword evidence="1" id="KW-1133">Transmembrane helix</keyword>
<feature type="transmembrane region" description="Helical" evidence="1">
    <location>
        <begin position="215"/>
        <end position="237"/>
    </location>
</feature>
<feature type="transmembrane region" description="Helical" evidence="1">
    <location>
        <begin position="20"/>
        <end position="46"/>
    </location>
</feature>
<feature type="transmembrane region" description="Helical" evidence="1">
    <location>
        <begin position="257"/>
        <end position="280"/>
    </location>
</feature>
<proteinExistence type="predicted"/>
<reference evidence="2 3" key="1">
    <citation type="submission" date="2022-03" db="EMBL/GenBank/DDBJ databases">
        <title>Ignatzschineria rhizosphaerae HR5S32.</title>
        <authorList>
            <person name="Sun J.Q."/>
            <person name="Feng J.Y."/>
        </authorList>
    </citation>
    <scope>NUCLEOTIDE SEQUENCE [LARGE SCALE GENOMIC DNA]</scope>
    <source>
        <strain evidence="2 3">HR5S32</strain>
    </source>
</reference>
<name>A0ABY3WXR3_9GAMM</name>
<accession>A0ABY3WXR3</accession>
<evidence type="ECO:0000313" key="3">
    <source>
        <dbReference type="Proteomes" id="UP000829542"/>
    </source>
</evidence>
<evidence type="ECO:0008006" key="4">
    <source>
        <dbReference type="Google" id="ProtNLM"/>
    </source>
</evidence>
<keyword evidence="1" id="KW-0472">Membrane</keyword>
<gene>
    <name evidence="2" type="ORF">MMG00_09185</name>
</gene>
<feature type="transmembrane region" description="Helical" evidence="1">
    <location>
        <begin position="101"/>
        <end position="122"/>
    </location>
</feature>
<dbReference type="EMBL" id="CP093379">
    <property type="protein sequence ID" value="UNM95399.1"/>
    <property type="molecule type" value="Genomic_DNA"/>
</dbReference>
<feature type="transmembrane region" description="Helical" evidence="1">
    <location>
        <begin position="160"/>
        <end position="180"/>
    </location>
</feature>
<evidence type="ECO:0000256" key="1">
    <source>
        <dbReference type="SAM" id="Phobius"/>
    </source>
</evidence>
<dbReference type="RefSeq" id="WP_242147608.1">
    <property type="nucleotide sequence ID" value="NZ_CP093379.1"/>
</dbReference>
<keyword evidence="3" id="KW-1185">Reference proteome</keyword>
<keyword evidence="1" id="KW-0812">Transmembrane</keyword>